<evidence type="ECO:0000313" key="2">
    <source>
        <dbReference type="EMBL" id="OQD90626.1"/>
    </source>
</evidence>
<protein>
    <submittedName>
        <fullName evidence="2">Uncharacterized protein</fullName>
    </submittedName>
</protein>
<reference evidence="3" key="1">
    <citation type="journal article" date="2017" name="Nat. Microbiol.">
        <title>Global analysis of biosynthetic gene clusters reveals vast potential of secondary metabolite production in Penicillium species.</title>
        <authorList>
            <person name="Nielsen J.C."/>
            <person name="Grijseels S."/>
            <person name="Prigent S."/>
            <person name="Ji B."/>
            <person name="Dainat J."/>
            <person name="Nielsen K.F."/>
            <person name="Frisvad J.C."/>
            <person name="Workman M."/>
            <person name="Nielsen J."/>
        </authorList>
    </citation>
    <scope>NUCLEOTIDE SEQUENCE [LARGE SCALE GENOMIC DNA]</scope>
    <source>
        <strain evidence="3">IBT 31811</strain>
    </source>
</reference>
<comment type="caution">
    <text evidence="2">The sequence shown here is derived from an EMBL/GenBank/DDBJ whole genome shotgun (WGS) entry which is preliminary data.</text>
</comment>
<name>A0A1V6QNV9_9EURO</name>
<dbReference type="Proteomes" id="UP000191672">
    <property type="component" value="Unassembled WGS sequence"/>
</dbReference>
<sequence length="35" mass="3685">MPRPPRLGGWAAGRRDGSSASLYGTIRSGKNQVQG</sequence>
<gene>
    <name evidence="2" type="ORF">PENANT_c001G09721</name>
</gene>
<keyword evidence="3" id="KW-1185">Reference proteome</keyword>
<dbReference type="AlphaFoldDB" id="A0A1V6QNV9"/>
<dbReference type="EMBL" id="MDYN01000001">
    <property type="protein sequence ID" value="OQD90626.1"/>
    <property type="molecule type" value="Genomic_DNA"/>
</dbReference>
<organism evidence="2 3">
    <name type="scientific">Penicillium antarcticum</name>
    <dbReference type="NCBI Taxonomy" id="416450"/>
    <lineage>
        <taxon>Eukaryota</taxon>
        <taxon>Fungi</taxon>
        <taxon>Dikarya</taxon>
        <taxon>Ascomycota</taxon>
        <taxon>Pezizomycotina</taxon>
        <taxon>Eurotiomycetes</taxon>
        <taxon>Eurotiomycetidae</taxon>
        <taxon>Eurotiales</taxon>
        <taxon>Aspergillaceae</taxon>
        <taxon>Penicillium</taxon>
    </lineage>
</organism>
<evidence type="ECO:0000313" key="3">
    <source>
        <dbReference type="Proteomes" id="UP000191672"/>
    </source>
</evidence>
<accession>A0A1V6QNV9</accession>
<proteinExistence type="predicted"/>
<feature type="compositionally biased region" description="Polar residues" evidence="1">
    <location>
        <begin position="18"/>
        <end position="35"/>
    </location>
</feature>
<feature type="region of interest" description="Disordered" evidence="1">
    <location>
        <begin position="1"/>
        <end position="35"/>
    </location>
</feature>
<evidence type="ECO:0000256" key="1">
    <source>
        <dbReference type="SAM" id="MobiDB-lite"/>
    </source>
</evidence>